<keyword evidence="1" id="KW-1133">Transmembrane helix</keyword>
<dbReference type="OrthoDB" id="6017159at2"/>
<feature type="transmembrane region" description="Helical" evidence="1">
    <location>
        <begin position="346"/>
        <end position="365"/>
    </location>
</feature>
<keyword evidence="1" id="KW-0472">Membrane</keyword>
<feature type="transmembrane region" description="Helical" evidence="1">
    <location>
        <begin position="59"/>
        <end position="83"/>
    </location>
</feature>
<sequence>MNGIRTIYHIARADLLERIRQYSFLVTLGITMLVAYFFVPPADAGFVTLYFDKYRGIYNSAWVGGAVALSTTLFLSLFGFYLVKNSILRDERTRVGQIIASTSVKKFHYLLGKALSNFAVLSIIVFFILIVALIMQVVRGEVMQVELWQLLSPFVFMALPVMAVVAALAVLFETRPVLQGGLGNVLYFFLYIIIGTSSSFSAFGTEIITSDMMNEVVSIHPDFTGSYSIGILVLEQPLELFEWQGVEWTAAIMQQRALYFILAFLVIMGATLLFRGFKEDSIKVKKESGSSQQVVRDPAVADLIDNDKGESFQSIQVADLTPVKVRKSFLALVFAEWRLMMSGASMVWFGITSILIILCILLPASSTSQGMIGPIAWIWPLMLWSGIGSREARHQTYDLVASTPRFVIRQLSAVWVSAVMLTCLTGSGMAIRFILEGNVEALAYWVAGVILIPSLALASGVLTKTNRTFEVLYMIIWYLGPFNKMPFLNFMGEVRTTEDSWVAGVGLNAWSMSFIYILIGIGALLLAYMSRKRWQAL</sequence>
<reference evidence="2 3" key="1">
    <citation type="submission" date="2018-12" db="EMBL/GenBank/DDBJ databases">
        <authorList>
            <person name="Sun L."/>
            <person name="Chen Z."/>
        </authorList>
    </citation>
    <scope>NUCLEOTIDE SEQUENCE [LARGE SCALE GENOMIC DNA]</scope>
    <source>
        <strain evidence="2 3">DSM 15890</strain>
    </source>
</reference>
<feature type="transmembrane region" description="Helical" evidence="1">
    <location>
        <begin position="441"/>
        <end position="462"/>
    </location>
</feature>
<keyword evidence="3" id="KW-1185">Reference proteome</keyword>
<dbReference type="EMBL" id="RZNY01000030">
    <property type="protein sequence ID" value="RUT41441.1"/>
    <property type="molecule type" value="Genomic_DNA"/>
</dbReference>
<accession>A0A3S1K144</accession>
<dbReference type="Proteomes" id="UP000279446">
    <property type="component" value="Unassembled WGS sequence"/>
</dbReference>
<dbReference type="AlphaFoldDB" id="A0A3S1K144"/>
<evidence type="ECO:0000256" key="1">
    <source>
        <dbReference type="SAM" id="Phobius"/>
    </source>
</evidence>
<dbReference type="RefSeq" id="WP_127194509.1">
    <property type="nucleotide sequence ID" value="NZ_RZNY01000030.1"/>
</dbReference>
<feature type="transmembrane region" description="Helical" evidence="1">
    <location>
        <begin position="150"/>
        <end position="172"/>
    </location>
</feature>
<feature type="transmembrane region" description="Helical" evidence="1">
    <location>
        <begin position="21"/>
        <end position="39"/>
    </location>
</feature>
<feature type="transmembrane region" description="Helical" evidence="1">
    <location>
        <begin position="371"/>
        <end position="390"/>
    </location>
</feature>
<feature type="transmembrane region" description="Helical" evidence="1">
    <location>
        <begin position="257"/>
        <end position="277"/>
    </location>
</feature>
<name>A0A3S1K144_9BACL</name>
<comment type="caution">
    <text evidence="2">The sequence shown here is derived from an EMBL/GenBank/DDBJ whole genome shotgun (WGS) entry which is preliminary data.</text>
</comment>
<proteinExistence type="predicted"/>
<feature type="transmembrane region" description="Helical" evidence="1">
    <location>
        <begin position="411"/>
        <end position="435"/>
    </location>
</feature>
<protein>
    <submittedName>
        <fullName evidence="2">Uncharacterized protein</fullName>
    </submittedName>
</protein>
<feature type="transmembrane region" description="Helical" evidence="1">
    <location>
        <begin position="469"/>
        <end position="487"/>
    </location>
</feature>
<feature type="transmembrane region" description="Helical" evidence="1">
    <location>
        <begin position="184"/>
        <end position="203"/>
    </location>
</feature>
<evidence type="ECO:0000313" key="3">
    <source>
        <dbReference type="Proteomes" id="UP000279446"/>
    </source>
</evidence>
<evidence type="ECO:0000313" key="2">
    <source>
        <dbReference type="EMBL" id="RUT41441.1"/>
    </source>
</evidence>
<keyword evidence="1" id="KW-0812">Transmembrane</keyword>
<organism evidence="2 3">
    <name type="scientific">Paenibacillus anaericanus</name>
    <dbReference type="NCBI Taxonomy" id="170367"/>
    <lineage>
        <taxon>Bacteria</taxon>
        <taxon>Bacillati</taxon>
        <taxon>Bacillota</taxon>
        <taxon>Bacilli</taxon>
        <taxon>Bacillales</taxon>
        <taxon>Paenibacillaceae</taxon>
        <taxon>Paenibacillus</taxon>
    </lineage>
</organism>
<feature type="transmembrane region" description="Helical" evidence="1">
    <location>
        <begin position="115"/>
        <end position="138"/>
    </location>
</feature>
<feature type="transmembrane region" description="Helical" evidence="1">
    <location>
        <begin position="507"/>
        <end position="528"/>
    </location>
</feature>
<gene>
    <name evidence="2" type="ORF">EJP82_23560</name>
</gene>